<dbReference type="Gene3D" id="3.40.50.1110">
    <property type="entry name" value="SGNH hydrolase"/>
    <property type="match status" value="1"/>
</dbReference>
<dbReference type="InterPro" id="IPR013830">
    <property type="entry name" value="SGNH_hydro"/>
</dbReference>
<organism evidence="2 3">
    <name type="scientific">Micrococcus lylae</name>
    <dbReference type="NCBI Taxonomy" id="1273"/>
    <lineage>
        <taxon>Bacteria</taxon>
        <taxon>Bacillati</taxon>
        <taxon>Actinomycetota</taxon>
        <taxon>Actinomycetes</taxon>
        <taxon>Micrococcales</taxon>
        <taxon>Micrococcaceae</taxon>
        <taxon>Micrococcus</taxon>
    </lineage>
</organism>
<dbReference type="Pfam" id="PF13472">
    <property type="entry name" value="Lipase_GDSL_2"/>
    <property type="match status" value="1"/>
</dbReference>
<dbReference type="Proteomes" id="UP000196230">
    <property type="component" value="Unassembled WGS sequence"/>
</dbReference>
<dbReference type="AlphaFoldDB" id="A0A1R4IFB2"/>
<dbReference type="EMBL" id="FUKP01000014">
    <property type="protein sequence ID" value="SJN18522.1"/>
    <property type="molecule type" value="Genomic_DNA"/>
</dbReference>
<dbReference type="InterPro" id="IPR036514">
    <property type="entry name" value="SGNH_hydro_sf"/>
</dbReference>
<dbReference type="RefSeq" id="WP_087133486.1">
    <property type="nucleotide sequence ID" value="NZ_FUKP01000014.1"/>
</dbReference>
<gene>
    <name evidence="2" type="ORF">FM125_01970</name>
</gene>
<proteinExistence type="predicted"/>
<evidence type="ECO:0000313" key="3">
    <source>
        <dbReference type="Proteomes" id="UP000196230"/>
    </source>
</evidence>
<protein>
    <submittedName>
        <fullName evidence="2">Lipolytic enzyme, G-D-S-L</fullName>
    </submittedName>
</protein>
<accession>A0A1R4IFB2</accession>
<feature type="domain" description="SGNH hydrolase-type esterase" evidence="1">
    <location>
        <begin position="10"/>
        <end position="178"/>
    </location>
</feature>
<evidence type="ECO:0000259" key="1">
    <source>
        <dbReference type="Pfam" id="PF13472"/>
    </source>
</evidence>
<sequence length="201" mass="22346">MDTRQIRIAAVGDQLLAGAGDPRAIGWWGRVLARTSAPDVSLENYVLAVPHETTEQLNERWWTETSRRFDDTTENRLVVALSDADLDLDASSTARSRLNLANILDSAAQKDIRTLVVGPTPSLDEERNQRLAELNVAYADVADRRHSVYVDTFTPLVSHEQWRSDLAAGQGRPGQAGHGLIAWLVLHRGWYQWLGVPEPTA</sequence>
<name>A0A1R4IFB2_9MICC</name>
<dbReference type="SUPFAM" id="SSF52266">
    <property type="entry name" value="SGNH hydrolase"/>
    <property type="match status" value="1"/>
</dbReference>
<evidence type="ECO:0000313" key="2">
    <source>
        <dbReference type="EMBL" id="SJN18522.1"/>
    </source>
</evidence>
<reference evidence="2 3" key="1">
    <citation type="submission" date="2017-02" db="EMBL/GenBank/DDBJ databases">
        <authorList>
            <person name="Peterson S.W."/>
        </authorList>
    </citation>
    <scope>NUCLEOTIDE SEQUENCE [LARGE SCALE GENOMIC DNA]</scope>
    <source>
        <strain evidence="2 3">2B3F</strain>
    </source>
</reference>